<evidence type="ECO:0000313" key="2">
    <source>
        <dbReference type="EMBL" id="RDX69777.1"/>
    </source>
</evidence>
<feature type="region of interest" description="Disordered" evidence="1">
    <location>
        <begin position="1"/>
        <end position="47"/>
    </location>
</feature>
<organism evidence="2 3">
    <name type="scientific">Mucuna pruriens</name>
    <name type="common">Velvet bean</name>
    <name type="synonym">Dolichos pruriens</name>
    <dbReference type="NCBI Taxonomy" id="157652"/>
    <lineage>
        <taxon>Eukaryota</taxon>
        <taxon>Viridiplantae</taxon>
        <taxon>Streptophyta</taxon>
        <taxon>Embryophyta</taxon>
        <taxon>Tracheophyta</taxon>
        <taxon>Spermatophyta</taxon>
        <taxon>Magnoliopsida</taxon>
        <taxon>eudicotyledons</taxon>
        <taxon>Gunneridae</taxon>
        <taxon>Pentapetalae</taxon>
        <taxon>rosids</taxon>
        <taxon>fabids</taxon>
        <taxon>Fabales</taxon>
        <taxon>Fabaceae</taxon>
        <taxon>Papilionoideae</taxon>
        <taxon>50 kb inversion clade</taxon>
        <taxon>NPAAA clade</taxon>
        <taxon>indigoferoid/millettioid clade</taxon>
        <taxon>Phaseoleae</taxon>
        <taxon>Mucuna</taxon>
    </lineage>
</organism>
<keyword evidence="3" id="KW-1185">Reference proteome</keyword>
<dbReference type="OrthoDB" id="1747743at2759"/>
<proteinExistence type="predicted"/>
<evidence type="ECO:0000256" key="1">
    <source>
        <dbReference type="SAM" id="MobiDB-lite"/>
    </source>
</evidence>
<feature type="compositionally biased region" description="Basic and acidic residues" evidence="1">
    <location>
        <begin position="20"/>
        <end position="47"/>
    </location>
</feature>
<evidence type="ECO:0000313" key="3">
    <source>
        <dbReference type="Proteomes" id="UP000257109"/>
    </source>
</evidence>
<sequence>MQIKRRSTSRKSFVGASGWKGKDREKERARGEKSSKKGDDILHGRREAITTPTPIPIGLCPNRRVMIVKEDRKVKSMSFLGEAIISSESNDSYYEGEETKTQRENIFHSMYLILGNLCSMIIDRGGCVNITSERLVKKLVLPTIVHPRPYRLQRLSEKEELLVDKQVEVTFTLGSYDDKVVL</sequence>
<dbReference type="PANTHER" id="PTHR35046:SF9">
    <property type="entry name" value="RNA-DIRECTED DNA POLYMERASE"/>
    <property type="match status" value="1"/>
</dbReference>
<accession>A0A371EUR4</accession>
<dbReference type="EMBL" id="QJKJ01011963">
    <property type="protein sequence ID" value="RDX69777.1"/>
    <property type="molecule type" value="Genomic_DNA"/>
</dbReference>
<protein>
    <submittedName>
        <fullName evidence="2">Uncharacterized protein</fullName>
    </submittedName>
</protein>
<feature type="non-terminal residue" evidence="2">
    <location>
        <position position="1"/>
    </location>
</feature>
<comment type="caution">
    <text evidence="2">The sequence shown here is derived from an EMBL/GenBank/DDBJ whole genome shotgun (WGS) entry which is preliminary data.</text>
</comment>
<reference evidence="2" key="1">
    <citation type="submission" date="2018-05" db="EMBL/GenBank/DDBJ databases">
        <title>Draft genome of Mucuna pruriens seed.</title>
        <authorList>
            <person name="Nnadi N.E."/>
            <person name="Vos R."/>
            <person name="Hasami M.H."/>
            <person name="Devisetty U.K."/>
            <person name="Aguiy J.C."/>
        </authorList>
    </citation>
    <scope>NUCLEOTIDE SEQUENCE [LARGE SCALE GENOMIC DNA]</scope>
    <source>
        <strain evidence="2">JCA_2017</strain>
    </source>
</reference>
<gene>
    <name evidence="2" type="ORF">CR513_51064</name>
</gene>
<dbReference type="PANTHER" id="PTHR35046">
    <property type="entry name" value="ZINC KNUCKLE (CCHC-TYPE) FAMILY PROTEIN"/>
    <property type="match status" value="1"/>
</dbReference>
<name>A0A371EUR4_MUCPR</name>
<dbReference type="Proteomes" id="UP000257109">
    <property type="component" value="Unassembled WGS sequence"/>
</dbReference>
<dbReference type="AlphaFoldDB" id="A0A371EUR4"/>